<dbReference type="InterPro" id="IPR006708">
    <property type="entry name" value="Pex19"/>
</dbReference>
<organism evidence="4 5">
    <name type="scientific">Xylocopa violacea</name>
    <name type="common">Violet carpenter bee</name>
    <name type="synonym">Apis violacea</name>
    <dbReference type="NCBI Taxonomy" id="135666"/>
    <lineage>
        <taxon>Eukaryota</taxon>
        <taxon>Metazoa</taxon>
        <taxon>Ecdysozoa</taxon>
        <taxon>Arthropoda</taxon>
        <taxon>Hexapoda</taxon>
        <taxon>Insecta</taxon>
        <taxon>Pterygota</taxon>
        <taxon>Neoptera</taxon>
        <taxon>Endopterygota</taxon>
        <taxon>Hymenoptera</taxon>
        <taxon>Apocrita</taxon>
        <taxon>Aculeata</taxon>
        <taxon>Apoidea</taxon>
        <taxon>Anthophila</taxon>
        <taxon>Apidae</taxon>
        <taxon>Xylocopa</taxon>
        <taxon>Xylocopa</taxon>
    </lineage>
</organism>
<evidence type="ECO:0000256" key="1">
    <source>
        <dbReference type="ARBA" id="ARBA00006326"/>
    </source>
</evidence>
<comment type="caution">
    <text evidence="4">The sequence shown here is derived from an EMBL/GenBank/DDBJ whole genome shotgun (WGS) entry which is preliminary data.</text>
</comment>
<protein>
    <recommendedName>
        <fullName evidence="2">Peroxin-19</fullName>
    </recommendedName>
</protein>
<name>A0ABP1PH76_XYLVO</name>
<comment type="similarity">
    <text evidence="1">Belongs to the peroxin-19 family.</text>
</comment>
<dbReference type="InterPro" id="IPR038322">
    <property type="entry name" value="Pex19_C_sf"/>
</dbReference>
<feature type="compositionally biased region" description="Basic and acidic residues" evidence="3">
    <location>
        <begin position="1"/>
        <end position="11"/>
    </location>
</feature>
<evidence type="ECO:0000313" key="4">
    <source>
        <dbReference type="EMBL" id="CAL7952558.1"/>
    </source>
</evidence>
<evidence type="ECO:0000256" key="2">
    <source>
        <dbReference type="ARBA" id="ARBA00029688"/>
    </source>
</evidence>
<proteinExistence type="inferred from homology"/>
<dbReference type="PANTHER" id="PTHR12774">
    <property type="entry name" value="PEROXISOMAL BIOGENESIS FACTOR 19"/>
    <property type="match status" value="1"/>
</dbReference>
<dbReference type="Gene3D" id="1.20.120.900">
    <property type="entry name" value="Pex19, mPTS binding domain"/>
    <property type="match status" value="1"/>
</dbReference>
<evidence type="ECO:0000256" key="3">
    <source>
        <dbReference type="SAM" id="MobiDB-lite"/>
    </source>
</evidence>
<dbReference type="PANTHER" id="PTHR12774:SF2">
    <property type="entry name" value="PEROXISOMAL BIOGENESIS FACTOR 19"/>
    <property type="match status" value="1"/>
</dbReference>
<feature type="compositionally biased region" description="Polar residues" evidence="3">
    <location>
        <begin position="45"/>
        <end position="54"/>
    </location>
</feature>
<sequence>MADDGKSTKETEDQELNDLLDSALRDFSKGQKSDKSGTCKADASESATNKNASNDLEDDWTTDFIKQATEHFEENLPNFIQNEADKNEFGASFQKLMQSVTSVMKDEDNLDRNSTTTDFQSAIAQALNDLSATSENLQSEDDLSELLGQASLECGSSLTEGAVLPFLQGMLQYLLSKEILYPSLKELVDKYPEWLAEQRTTISSSDLQRFTKQLELMQQVCMELDKEEERDTEEMKKRRFERIISLMQELQGHGQLPEELIGEQTMPFQMVAEGNPVIPVLLRGMESPQNCCLM</sequence>
<accession>A0ABP1PH76</accession>
<reference evidence="4 5" key="1">
    <citation type="submission" date="2024-08" db="EMBL/GenBank/DDBJ databases">
        <authorList>
            <person name="Will J Nash"/>
            <person name="Angela Man"/>
            <person name="Seanna McTaggart"/>
            <person name="Kendall Baker"/>
            <person name="Tom Barker"/>
            <person name="Leah Catchpole"/>
            <person name="Alex Durrant"/>
            <person name="Karim Gharbi"/>
            <person name="Naomi Irish"/>
            <person name="Gemy Kaithakottil"/>
            <person name="Debby Ku"/>
            <person name="Aaliyah Providence"/>
            <person name="Felix Shaw"/>
            <person name="David Swarbreck"/>
            <person name="Chris Watkins"/>
            <person name="Ann M. McCartney"/>
            <person name="Giulio Formenti"/>
            <person name="Alice Mouton"/>
            <person name="Noel Vella"/>
            <person name="Bjorn M von Reumont"/>
            <person name="Adriana Vella"/>
            <person name="Wilfried Haerty"/>
        </authorList>
    </citation>
    <scope>NUCLEOTIDE SEQUENCE [LARGE SCALE GENOMIC DNA]</scope>
</reference>
<evidence type="ECO:0000313" key="5">
    <source>
        <dbReference type="Proteomes" id="UP001642520"/>
    </source>
</evidence>
<feature type="region of interest" description="Disordered" evidence="3">
    <location>
        <begin position="1"/>
        <end position="56"/>
    </location>
</feature>
<keyword evidence="5" id="KW-1185">Reference proteome</keyword>
<dbReference type="Pfam" id="PF04614">
    <property type="entry name" value="Pex19"/>
    <property type="match status" value="1"/>
</dbReference>
<dbReference type="Proteomes" id="UP001642520">
    <property type="component" value="Unassembled WGS sequence"/>
</dbReference>
<feature type="compositionally biased region" description="Basic and acidic residues" evidence="3">
    <location>
        <begin position="23"/>
        <end position="37"/>
    </location>
</feature>
<dbReference type="EMBL" id="CAXAJV020001301">
    <property type="protein sequence ID" value="CAL7952558.1"/>
    <property type="molecule type" value="Genomic_DNA"/>
</dbReference>
<gene>
    <name evidence="4" type="ORF">XYLVIOL_LOCUS11132</name>
</gene>